<dbReference type="AlphaFoldDB" id="A0A423VFC8"/>
<reference evidence="3 4" key="1">
    <citation type="submission" date="2015-09" db="EMBL/GenBank/DDBJ databases">
        <title>Host preference determinants of Valsa canker pathogens revealed by comparative genomics.</title>
        <authorList>
            <person name="Yin Z."/>
            <person name="Huang L."/>
        </authorList>
    </citation>
    <scope>NUCLEOTIDE SEQUENCE [LARGE SCALE GENOMIC DNA]</scope>
    <source>
        <strain evidence="3 4">03-1</strain>
    </source>
</reference>
<feature type="region of interest" description="Disordered" evidence="1">
    <location>
        <begin position="66"/>
        <end position="94"/>
    </location>
</feature>
<keyword evidence="2" id="KW-0812">Transmembrane</keyword>
<evidence type="ECO:0000256" key="2">
    <source>
        <dbReference type="SAM" id="Phobius"/>
    </source>
</evidence>
<sequence>MSMPKKAGVSVLATVCGVARIVYSVRTLYSTDYTYLYTVVGLWSLGELTAGFLVIGVPAIPRRTRARKEGEEGGRGHHIASSDLPPWRRPSPTSRTTRDLWFVAENDDYNLLPFQARQAAHIEAGEDPSSHVELAKYTDIRGTQVDVIRQSRLSR</sequence>
<name>A0A423VFC8_9PEZI</name>
<feature type="transmembrane region" description="Helical" evidence="2">
    <location>
        <begin position="34"/>
        <end position="60"/>
    </location>
</feature>
<gene>
    <name evidence="3" type="ORF">VMCG_10357</name>
</gene>
<comment type="caution">
    <text evidence="3">The sequence shown here is derived from an EMBL/GenBank/DDBJ whole genome shotgun (WGS) entry which is preliminary data.</text>
</comment>
<accession>A0A423VFC8</accession>
<evidence type="ECO:0000256" key="1">
    <source>
        <dbReference type="SAM" id="MobiDB-lite"/>
    </source>
</evidence>
<dbReference type="EMBL" id="LKEA01000068">
    <property type="protein sequence ID" value="ROV89714.1"/>
    <property type="molecule type" value="Genomic_DNA"/>
</dbReference>
<protein>
    <submittedName>
        <fullName evidence="3">Uncharacterized protein</fullName>
    </submittedName>
</protein>
<keyword evidence="2" id="KW-1133">Transmembrane helix</keyword>
<keyword evidence="2" id="KW-0472">Membrane</keyword>
<evidence type="ECO:0000313" key="3">
    <source>
        <dbReference type="EMBL" id="ROV89714.1"/>
    </source>
</evidence>
<dbReference type="OrthoDB" id="2496787at2759"/>
<dbReference type="Proteomes" id="UP000283895">
    <property type="component" value="Unassembled WGS sequence"/>
</dbReference>
<proteinExistence type="predicted"/>
<evidence type="ECO:0000313" key="4">
    <source>
        <dbReference type="Proteomes" id="UP000283895"/>
    </source>
</evidence>
<organism evidence="3 4">
    <name type="scientific">Cytospora schulzeri</name>
    <dbReference type="NCBI Taxonomy" id="448051"/>
    <lineage>
        <taxon>Eukaryota</taxon>
        <taxon>Fungi</taxon>
        <taxon>Dikarya</taxon>
        <taxon>Ascomycota</taxon>
        <taxon>Pezizomycotina</taxon>
        <taxon>Sordariomycetes</taxon>
        <taxon>Sordariomycetidae</taxon>
        <taxon>Diaporthales</taxon>
        <taxon>Cytosporaceae</taxon>
        <taxon>Cytospora</taxon>
    </lineage>
</organism>
<keyword evidence="4" id="KW-1185">Reference proteome</keyword>